<reference evidence="1 2" key="1">
    <citation type="submission" date="2017-12" db="EMBL/GenBank/DDBJ databases">
        <authorList>
            <person name="Pombert J.-F."/>
            <person name="Haag K.L."/>
            <person name="Ebert D."/>
        </authorList>
    </citation>
    <scope>NUCLEOTIDE SEQUENCE [LARGE SCALE GENOMIC DNA]</scope>
    <source>
        <strain evidence="1">IL-G-3</strain>
    </source>
</reference>
<evidence type="ECO:0000313" key="1">
    <source>
        <dbReference type="EMBL" id="TBU20132.1"/>
    </source>
</evidence>
<organism evidence="1 2">
    <name type="scientific">Hamiltosporidium tvaerminnensis</name>
    <dbReference type="NCBI Taxonomy" id="1176355"/>
    <lineage>
        <taxon>Eukaryota</taxon>
        <taxon>Fungi</taxon>
        <taxon>Fungi incertae sedis</taxon>
        <taxon>Microsporidia</taxon>
        <taxon>Dubosqiidae</taxon>
        <taxon>Hamiltosporidium</taxon>
    </lineage>
</organism>
<gene>
    <name evidence="1" type="ORF">CWI38_0128p0110</name>
</gene>
<feature type="non-terminal residue" evidence="1">
    <location>
        <position position="1"/>
    </location>
</feature>
<dbReference type="Proteomes" id="UP000292282">
    <property type="component" value="Unassembled WGS sequence"/>
</dbReference>
<dbReference type="AlphaFoldDB" id="A0A4Q9M355"/>
<keyword evidence="2" id="KW-1185">Reference proteome</keyword>
<sequence length="210" mass="24412">LDKKKNKITLIEVGITSQDSLQIVETEKLRKYDLLANELGLIYKCSVEIIPYVMTWDGIVTKYHKSHLKRLEIPMNVEAYIQSIVLKKTVETISFDRRRGLESGLNAEESWERASMGVIMRSEMHEEPIPPLKEAKTEEDEELTNNINEATDLEQETVVVKESTTYFTEESSDFFTNEDDLVYDIISKPHFICEIEPEEEEDFLDQIIDE</sequence>
<dbReference type="EMBL" id="PITK01000128">
    <property type="protein sequence ID" value="TBU20132.1"/>
    <property type="molecule type" value="Genomic_DNA"/>
</dbReference>
<evidence type="ECO:0000313" key="2">
    <source>
        <dbReference type="Proteomes" id="UP000292282"/>
    </source>
</evidence>
<accession>A0A4Q9M355</accession>
<comment type="caution">
    <text evidence="1">The sequence shown here is derived from an EMBL/GenBank/DDBJ whole genome shotgun (WGS) entry which is preliminary data.</text>
</comment>
<protein>
    <submittedName>
        <fullName evidence="1">Uncharacterized protein</fullName>
    </submittedName>
</protein>
<proteinExistence type="predicted"/>
<name>A0A4Q9M355_9MICR</name>
<dbReference type="VEuPathDB" id="MicrosporidiaDB:CWI38_0128p0110"/>